<feature type="region of interest" description="Disordered" evidence="7">
    <location>
        <begin position="1"/>
        <end position="422"/>
    </location>
</feature>
<dbReference type="Pfam" id="PF11785">
    <property type="entry name" value="Aft1_OSA"/>
    <property type="match status" value="1"/>
</dbReference>
<dbReference type="PANTHER" id="PTHR19304">
    <property type="entry name" value="CYCLIC-AMP RESPONSE ELEMENT BINDING PROTEIN"/>
    <property type="match status" value="1"/>
</dbReference>
<feature type="compositionally biased region" description="Basic and acidic residues" evidence="7">
    <location>
        <begin position="407"/>
        <end position="422"/>
    </location>
</feature>
<dbReference type="PROSITE" id="PS50217">
    <property type="entry name" value="BZIP"/>
    <property type="match status" value="1"/>
</dbReference>
<evidence type="ECO:0000256" key="6">
    <source>
        <dbReference type="SAM" id="Coils"/>
    </source>
</evidence>
<sequence length="592" mass="62879">MELPPSPANSIPFIITTSAEEDKSEKRVPVNGASPIRSLQACSKLDMEPNPFEQSFSKTGAIGSSESSSSNGEQSTVETPKTVLPPIASMSGRLAPGTDQFNWDTQSLRMGPLSPSMLEGPQNPIVFDDDIAANPAPISSFPSSSAPPISSIFNPAVPIQDNSMTMVGISGTQQPIPSLPPPPLHAGPAPTDPFQPSVFNQSSSMVQSQQQQPSQGQQPPAQQQSSYSQGGSGPRPNQPLSHPNAQPYVNDRYGPPPPPQSGAHGDNYGNLHLLSQATREAWIKRESVDTNGHLSHSQAQSQHPHHSQQQQQQPMPQHHPHGSSGPIKAGQSLPGMPGMVAAPQLPKNGVEPAFVRGVRRTKITSDDNSDDSDKHSSNSDNMTDKGDGYSGMNGTGAGANGTNSKKRGAEDRPMDEDEKRKNFLERNRQAALKCRQRKKQWLANLQTKVEYLSNDNEQLQAQTAALRDEIIHLKALLLAHKDCPVAQANGVYAETIGVMGHGRAGGPPMHQGPPGRGGPPGPPRGSLPPPPHGHMPQGGLPHPHGRMMPGSMHPGAGPNGIPGSGVGNRPMSMMQDITPNASPSQTQATLRY</sequence>
<keyword evidence="10" id="KW-1185">Reference proteome</keyword>
<feature type="coiled-coil region" evidence="6">
    <location>
        <begin position="442"/>
        <end position="476"/>
    </location>
</feature>
<accession>A0A9P6FND2</accession>
<dbReference type="CDD" id="cd14687">
    <property type="entry name" value="bZIP_ATF2"/>
    <property type="match status" value="1"/>
</dbReference>
<reference evidence="9" key="1">
    <citation type="journal article" date="2020" name="Fungal Divers.">
        <title>Resolving the Mortierellaceae phylogeny through synthesis of multi-gene phylogenetics and phylogenomics.</title>
        <authorList>
            <person name="Vandepol N."/>
            <person name="Liber J."/>
            <person name="Desiro A."/>
            <person name="Na H."/>
            <person name="Kennedy M."/>
            <person name="Barry K."/>
            <person name="Grigoriev I.V."/>
            <person name="Miller A.N."/>
            <person name="O'Donnell K."/>
            <person name="Stajich J.E."/>
            <person name="Bonito G."/>
        </authorList>
    </citation>
    <scope>NUCLEOTIDE SEQUENCE</scope>
    <source>
        <strain evidence="9">KOD1015</strain>
    </source>
</reference>
<dbReference type="SMART" id="SM00338">
    <property type="entry name" value="BRLZ"/>
    <property type="match status" value="1"/>
</dbReference>
<feature type="compositionally biased region" description="Pro residues" evidence="7">
    <location>
        <begin position="516"/>
        <end position="533"/>
    </location>
</feature>
<evidence type="ECO:0000256" key="5">
    <source>
        <dbReference type="ARBA" id="ARBA00023242"/>
    </source>
</evidence>
<feature type="compositionally biased region" description="Basic and acidic residues" evidence="7">
    <location>
        <begin position="371"/>
        <end position="387"/>
    </location>
</feature>
<keyword evidence="4" id="KW-0804">Transcription</keyword>
<dbReference type="InterPro" id="IPR046347">
    <property type="entry name" value="bZIP_sf"/>
</dbReference>
<evidence type="ECO:0000256" key="1">
    <source>
        <dbReference type="ARBA" id="ARBA00004123"/>
    </source>
</evidence>
<dbReference type="OrthoDB" id="295274at2759"/>
<comment type="subcellular location">
    <subcellularLocation>
        <location evidence="1">Nucleus</location>
    </subcellularLocation>
</comment>
<feature type="region of interest" description="Disordered" evidence="7">
    <location>
        <begin position="502"/>
        <end position="592"/>
    </location>
</feature>
<feature type="compositionally biased region" description="Gly residues" evidence="7">
    <location>
        <begin position="388"/>
        <end position="399"/>
    </location>
</feature>
<evidence type="ECO:0000313" key="10">
    <source>
        <dbReference type="Proteomes" id="UP000780801"/>
    </source>
</evidence>
<keyword evidence="3" id="KW-0238">DNA-binding</keyword>
<dbReference type="AlphaFoldDB" id="A0A9P6FND2"/>
<dbReference type="InterPro" id="IPR004827">
    <property type="entry name" value="bZIP"/>
</dbReference>
<feature type="compositionally biased region" description="Low complexity" evidence="7">
    <location>
        <begin position="292"/>
        <end position="326"/>
    </location>
</feature>
<evidence type="ECO:0000256" key="3">
    <source>
        <dbReference type="ARBA" id="ARBA00023125"/>
    </source>
</evidence>
<dbReference type="Pfam" id="PF11786">
    <property type="entry name" value="Aft1_HRA"/>
    <property type="match status" value="1"/>
</dbReference>
<gene>
    <name evidence="9" type="ORF">BGW38_006726</name>
</gene>
<evidence type="ECO:0000259" key="8">
    <source>
        <dbReference type="PROSITE" id="PS50217"/>
    </source>
</evidence>
<feature type="compositionally biased region" description="Low complexity" evidence="7">
    <location>
        <begin position="132"/>
        <end position="156"/>
    </location>
</feature>
<feature type="compositionally biased region" description="Low complexity" evidence="7">
    <location>
        <begin position="63"/>
        <end position="75"/>
    </location>
</feature>
<dbReference type="GO" id="GO:0005634">
    <property type="term" value="C:nucleus"/>
    <property type="evidence" value="ECO:0007669"/>
    <property type="project" value="UniProtKB-SubCell"/>
</dbReference>
<organism evidence="9 10">
    <name type="scientific">Lunasporangiospora selenospora</name>
    <dbReference type="NCBI Taxonomy" id="979761"/>
    <lineage>
        <taxon>Eukaryota</taxon>
        <taxon>Fungi</taxon>
        <taxon>Fungi incertae sedis</taxon>
        <taxon>Mucoromycota</taxon>
        <taxon>Mortierellomycotina</taxon>
        <taxon>Mortierellomycetes</taxon>
        <taxon>Mortierellales</taxon>
        <taxon>Mortierellaceae</taxon>
        <taxon>Lunasporangiospora</taxon>
    </lineage>
</organism>
<evidence type="ECO:0000256" key="7">
    <source>
        <dbReference type="SAM" id="MobiDB-lite"/>
    </source>
</evidence>
<feature type="compositionally biased region" description="Polar residues" evidence="7">
    <location>
        <begin position="99"/>
        <end position="108"/>
    </location>
</feature>
<dbReference type="InterPro" id="IPR051027">
    <property type="entry name" value="bZIP_transcription_factors"/>
</dbReference>
<feature type="compositionally biased region" description="Gly residues" evidence="7">
    <location>
        <begin position="557"/>
        <end position="566"/>
    </location>
</feature>
<keyword evidence="5" id="KW-0539">Nucleus</keyword>
<evidence type="ECO:0000313" key="9">
    <source>
        <dbReference type="EMBL" id="KAF9577820.1"/>
    </source>
</evidence>
<dbReference type="Pfam" id="PF00170">
    <property type="entry name" value="bZIP_1"/>
    <property type="match status" value="1"/>
</dbReference>
<keyword evidence="2" id="KW-0805">Transcription regulation</keyword>
<dbReference type="GO" id="GO:0003677">
    <property type="term" value="F:DNA binding"/>
    <property type="evidence" value="ECO:0007669"/>
    <property type="project" value="UniProtKB-KW"/>
</dbReference>
<feature type="domain" description="BZIP" evidence="8">
    <location>
        <begin position="417"/>
        <end position="480"/>
    </location>
</feature>
<dbReference type="EMBL" id="JAABOA010004329">
    <property type="protein sequence ID" value="KAF9577820.1"/>
    <property type="molecule type" value="Genomic_DNA"/>
</dbReference>
<protein>
    <recommendedName>
        <fullName evidence="8">BZIP domain-containing protein</fullName>
    </recommendedName>
</protein>
<keyword evidence="6" id="KW-0175">Coiled coil</keyword>
<dbReference type="FunFam" id="1.20.5.170:FF:000053">
    <property type="entry name" value="BZIP transcription factor AtfA"/>
    <property type="match status" value="1"/>
</dbReference>
<dbReference type="SUPFAM" id="SSF57959">
    <property type="entry name" value="Leucine zipper domain"/>
    <property type="match status" value="1"/>
</dbReference>
<dbReference type="GO" id="GO:0003700">
    <property type="term" value="F:DNA-binding transcription factor activity"/>
    <property type="evidence" value="ECO:0007669"/>
    <property type="project" value="InterPro"/>
</dbReference>
<dbReference type="InterPro" id="IPR021755">
    <property type="entry name" value="TF_Aft1_HRA"/>
</dbReference>
<evidence type="ECO:0000256" key="4">
    <source>
        <dbReference type="ARBA" id="ARBA00023163"/>
    </source>
</evidence>
<dbReference type="Gene3D" id="1.20.5.170">
    <property type="match status" value="1"/>
</dbReference>
<feature type="compositionally biased region" description="Low complexity" evidence="7">
    <location>
        <begin position="201"/>
        <end position="229"/>
    </location>
</feature>
<evidence type="ECO:0000256" key="2">
    <source>
        <dbReference type="ARBA" id="ARBA00023015"/>
    </source>
</evidence>
<feature type="compositionally biased region" description="Polar residues" evidence="7">
    <location>
        <begin position="575"/>
        <end position="592"/>
    </location>
</feature>
<dbReference type="Proteomes" id="UP000780801">
    <property type="component" value="Unassembled WGS sequence"/>
</dbReference>
<proteinExistence type="predicted"/>
<feature type="compositionally biased region" description="Pro residues" evidence="7">
    <location>
        <begin position="177"/>
        <end position="193"/>
    </location>
</feature>
<dbReference type="InterPro" id="IPR020956">
    <property type="entry name" value="TF_Aft1_OSM"/>
</dbReference>
<comment type="caution">
    <text evidence="9">The sequence shown here is derived from an EMBL/GenBank/DDBJ whole genome shotgun (WGS) entry which is preliminary data.</text>
</comment>
<name>A0A9P6FND2_9FUNG</name>